<dbReference type="InterPro" id="IPR002912">
    <property type="entry name" value="ACT_dom"/>
</dbReference>
<evidence type="ECO:0000256" key="3">
    <source>
        <dbReference type="ARBA" id="ARBA00012068"/>
    </source>
</evidence>
<dbReference type="InterPro" id="IPR036291">
    <property type="entry name" value="NAD(P)-bd_dom_sf"/>
</dbReference>
<keyword evidence="6" id="KW-0028">Amino-acid biosynthesis</keyword>
<keyword evidence="13" id="KW-0614">Plasmid</keyword>
<dbReference type="FunFam" id="1.10.3660.10:FF:000003">
    <property type="entry name" value="Prephenate dehydrogenase"/>
    <property type="match status" value="1"/>
</dbReference>
<evidence type="ECO:0000256" key="7">
    <source>
        <dbReference type="ARBA" id="ARBA00023002"/>
    </source>
</evidence>
<dbReference type="PROSITE" id="PS51671">
    <property type="entry name" value="ACT"/>
    <property type="match status" value="1"/>
</dbReference>
<comment type="similarity">
    <text evidence="2">Belongs to the prephenate/arogenate dehydrogenase family.</text>
</comment>
<dbReference type="SUPFAM" id="SSF51735">
    <property type="entry name" value="NAD(P)-binding Rossmann-fold domains"/>
    <property type="match status" value="1"/>
</dbReference>
<evidence type="ECO:0000256" key="6">
    <source>
        <dbReference type="ARBA" id="ARBA00022605"/>
    </source>
</evidence>
<dbReference type="Pfam" id="PF02153">
    <property type="entry name" value="PDH_N"/>
    <property type="match status" value="1"/>
</dbReference>
<feature type="domain" description="Prephenate/arogenate dehydrogenase" evidence="11">
    <location>
        <begin position="3"/>
        <end position="291"/>
    </location>
</feature>
<evidence type="ECO:0000259" key="11">
    <source>
        <dbReference type="PROSITE" id="PS51176"/>
    </source>
</evidence>
<sequence length="366" mass="41385">MNRTIAILGVGLIGASIGLALRQNPLNRIVGFDLHQEQLDKAIDKGVIHSGSTDLQLAVKEADIIFIAAPVEQIHHLMRSLAQLRLKEGTIITDVGSTKYQVVQSARILREKGVTFIGGHPMAGSHKSGVEAGNERLFENAFYVLTPDEETPFEQVELLQEVLEPLRAKVIVLQPDEHDEIVGAISHFPHLIAALLVNQVSKYNTQKPWYQRLAAGGFRDITRIASSNPKLWRDVLLSNKTYLLQIARDWQEDFTAIIHALEQEEANEIESFFQDARKFRDSIPERRPGAIPALHDLYIDIPDHPGEIGRITTLLGSKEISITNIQIRETREDEYGALRISFRNETELAKGIELLRYFDYNVYRRD</sequence>
<dbReference type="CDD" id="cd04909">
    <property type="entry name" value="ACT_PDH-BS"/>
    <property type="match status" value="1"/>
</dbReference>
<dbReference type="Gene3D" id="3.40.50.720">
    <property type="entry name" value="NAD(P)-binding Rossmann-like Domain"/>
    <property type="match status" value="1"/>
</dbReference>
<dbReference type="InterPro" id="IPR008927">
    <property type="entry name" value="6-PGluconate_DH-like_C_sf"/>
</dbReference>
<keyword evidence="5" id="KW-0827">Tyrosine biosynthesis</keyword>
<dbReference type="Pfam" id="PF01842">
    <property type="entry name" value="ACT"/>
    <property type="match status" value="1"/>
</dbReference>
<dbReference type="InterPro" id="IPR046826">
    <property type="entry name" value="PDH_N"/>
</dbReference>
<dbReference type="NCBIfam" id="NF005107">
    <property type="entry name" value="PRK06545.1-5"/>
    <property type="match status" value="1"/>
</dbReference>
<keyword evidence="9" id="KW-0057">Aromatic amino acid biosynthesis</keyword>
<dbReference type="EC" id="1.3.1.12" evidence="3"/>
<dbReference type="PANTHER" id="PTHR21363:SF0">
    <property type="entry name" value="PREPHENATE DEHYDROGENASE [NADP(+)]"/>
    <property type="match status" value="1"/>
</dbReference>
<dbReference type="InterPro" id="IPR046825">
    <property type="entry name" value="PDH_C"/>
</dbReference>
<dbReference type="InterPro" id="IPR050812">
    <property type="entry name" value="Preph/Arog_dehydrog"/>
</dbReference>
<evidence type="ECO:0000313" key="13">
    <source>
        <dbReference type="EMBL" id="AKF95476.1"/>
    </source>
</evidence>
<dbReference type="InterPro" id="IPR003099">
    <property type="entry name" value="Prephen_DH"/>
</dbReference>
<dbReference type="RefSeq" id="WP_031414540.1">
    <property type="nucleotide sequence ID" value="NZ_CP011075.1"/>
</dbReference>
<keyword evidence="7" id="KW-0560">Oxidoreductase</keyword>
<dbReference type="InterPro" id="IPR045865">
    <property type="entry name" value="ACT-like_dom_sf"/>
</dbReference>
<evidence type="ECO:0000256" key="9">
    <source>
        <dbReference type="ARBA" id="ARBA00023141"/>
    </source>
</evidence>
<evidence type="ECO:0000256" key="1">
    <source>
        <dbReference type="ARBA" id="ARBA00005067"/>
    </source>
</evidence>
<dbReference type="GO" id="GO:0008977">
    <property type="term" value="F:prephenate dehydrogenase (NAD+) activity"/>
    <property type="evidence" value="ECO:0007669"/>
    <property type="project" value="UniProtKB-EC"/>
</dbReference>
<dbReference type="PROSITE" id="PS51176">
    <property type="entry name" value="PDH_ADH"/>
    <property type="match status" value="1"/>
</dbReference>
<evidence type="ECO:0000256" key="5">
    <source>
        <dbReference type="ARBA" id="ARBA00022498"/>
    </source>
</evidence>
<evidence type="ECO:0000256" key="10">
    <source>
        <dbReference type="ARBA" id="ARBA00049260"/>
    </source>
</evidence>
<dbReference type="GO" id="GO:0006571">
    <property type="term" value="P:tyrosine biosynthetic process"/>
    <property type="evidence" value="ECO:0007669"/>
    <property type="project" value="UniProtKB-UniPathway"/>
</dbReference>
<evidence type="ECO:0000256" key="2">
    <source>
        <dbReference type="ARBA" id="ARBA00007964"/>
    </source>
</evidence>
<comment type="catalytic activity">
    <reaction evidence="10">
        <text>prephenate + NAD(+) = 3-(4-hydroxyphenyl)pyruvate + CO2 + NADH</text>
        <dbReference type="Rhea" id="RHEA:13869"/>
        <dbReference type="ChEBI" id="CHEBI:16526"/>
        <dbReference type="ChEBI" id="CHEBI:29934"/>
        <dbReference type="ChEBI" id="CHEBI:36242"/>
        <dbReference type="ChEBI" id="CHEBI:57540"/>
        <dbReference type="ChEBI" id="CHEBI:57945"/>
        <dbReference type="EC" id="1.3.1.12"/>
    </reaction>
</comment>
<dbReference type="AlphaFoldDB" id="A0A0F6Y0G3"/>
<evidence type="ECO:0000256" key="4">
    <source>
        <dbReference type="ARBA" id="ARBA00016891"/>
    </source>
</evidence>
<keyword evidence="8" id="KW-0520">NAD</keyword>
<proteinExistence type="inferred from homology"/>
<comment type="pathway">
    <text evidence="1">Amino-acid biosynthesis; L-tyrosine biosynthesis; (4-hydroxyphenyl)pyruvate from prephenate (NAD(+) route): step 1/1.</text>
</comment>
<dbReference type="PANTHER" id="PTHR21363">
    <property type="entry name" value="PREPHENATE DEHYDROGENASE"/>
    <property type="match status" value="1"/>
</dbReference>
<feature type="domain" description="ACT" evidence="12">
    <location>
        <begin position="296"/>
        <end position="366"/>
    </location>
</feature>
<dbReference type="SUPFAM" id="SSF48179">
    <property type="entry name" value="6-phosphogluconate dehydrogenase C-terminal domain-like"/>
    <property type="match status" value="1"/>
</dbReference>
<dbReference type="EMBL" id="CP011075">
    <property type="protein sequence ID" value="AKF95476.1"/>
    <property type="molecule type" value="Genomic_DNA"/>
</dbReference>
<name>A0A0F6Y0G3_BRELA</name>
<evidence type="ECO:0000259" key="12">
    <source>
        <dbReference type="PROSITE" id="PS51671"/>
    </source>
</evidence>
<dbReference type="FunFam" id="3.40.50.720:FF:000208">
    <property type="entry name" value="Prephenate dehydrogenase"/>
    <property type="match status" value="1"/>
</dbReference>
<protein>
    <recommendedName>
        <fullName evidence="4">Prephenate dehydrogenase</fullName>
        <ecNumber evidence="3">1.3.1.12</ecNumber>
    </recommendedName>
</protein>
<reference evidence="13" key="1">
    <citation type="submission" date="2015-03" db="EMBL/GenBank/DDBJ databases">
        <title>MIGS Cultured Bacterial/Archaeal sample from Brevibacillus laterosporus.</title>
        <authorList>
            <person name="Zeng D."/>
            <person name="Zhu L."/>
            <person name="Dong G."/>
            <person name="Ye W."/>
            <person name="Ren D."/>
            <person name="Wu L."/>
            <person name="Xu J."/>
            <person name="Li G."/>
            <person name="Guo L."/>
        </authorList>
    </citation>
    <scope>NUCLEOTIDE SEQUENCE</scope>
    <source>
        <strain evidence="13">B9</strain>
        <plasmid evidence="13">unnamed1</plasmid>
    </source>
</reference>
<evidence type="ECO:0000256" key="8">
    <source>
        <dbReference type="ARBA" id="ARBA00023027"/>
    </source>
</evidence>
<dbReference type="Gene3D" id="3.30.70.260">
    <property type="match status" value="1"/>
</dbReference>
<gene>
    <name evidence="13" type="ORF">EX87_17825</name>
</gene>
<geneLocation type="plasmid" evidence="13">
    <name>unnamed1</name>
</geneLocation>
<dbReference type="GO" id="GO:0070403">
    <property type="term" value="F:NAD+ binding"/>
    <property type="evidence" value="ECO:0007669"/>
    <property type="project" value="InterPro"/>
</dbReference>
<organism evidence="13">
    <name type="scientific">Brevibacillus laterosporus</name>
    <name type="common">Bacillus laterosporus</name>
    <dbReference type="NCBI Taxonomy" id="1465"/>
    <lineage>
        <taxon>Bacteria</taxon>
        <taxon>Bacillati</taxon>
        <taxon>Bacillota</taxon>
        <taxon>Bacilli</taxon>
        <taxon>Bacillales</taxon>
        <taxon>Paenibacillaceae</taxon>
        <taxon>Brevibacillus</taxon>
    </lineage>
</organism>
<dbReference type="UniPathway" id="UPA00122">
    <property type="reaction ID" value="UER00961"/>
</dbReference>
<accession>A0A0F6Y0G3</accession>
<dbReference type="SUPFAM" id="SSF55021">
    <property type="entry name" value="ACT-like"/>
    <property type="match status" value="1"/>
</dbReference>
<dbReference type="GO" id="GO:0004665">
    <property type="term" value="F:prephenate dehydrogenase (NADP+) activity"/>
    <property type="evidence" value="ECO:0007669"/>
    <property type="project" value="InterPro"/>
</dbReference>
<dbReference type="Gene3D" id="1.10.3660.10">
    <property type="entry name" value="6-phosphogluconate dehydrogenase C-terminal like domain"/>
    <property type="match status" value="1"/>
</dbReference>
<dbReference type="Pfam" id="PF20463">
    <property type="entry name" value="PDH_C"/>
    <property type="match status" value="1"/>
</dbReference>